<dbReference type="EMBL" id="QUSM01000008">
    <property type="protein sequence ID" value="RGD72986.1"/>
    <property type="molecule type" value="Genomic_DNA"/>
</dbReference>
<gene>
    <name evidence="2" type="ORF">DW687_11000</name>
</gene>
<name>A0A3E3DV77_9FIRM</name>
<comment type="caution">
    <text evidence="2">The sequence shown here is derived from an EMBL/GenBank/DDBJ whole genome shotgun (WGS) entry which is preliminary data.</text>
</comment>
<dbReference type="Proteomes" id="UP000261212">
    <property type="component" value="Unassembled WGS sequence"/>
</dbReference>
<evidence type="ECO:0000313" key="3">
    <source>
        <dbReference type="Proteomes" id="UP000261212"/>
    </source>
</evidence>
<protein>
    <submittedName>
        <fullName evidence="2">Uncharacterized protein</fullName>
    </submittedName>
</protein>
<sequence>MDIFRNISLNEILLVYLVYNLFSSNNNSPYIKANYTITDTENADESDTLEKENIEHKKALLNKQLFNSNFNIHNARKRLKYVDEYFSHAERIKNRAVGIKKDGKKGTNKFLMDNLKHGLGDNYKNIESMINMLPLLSGMNEMKDILGAKPASSEIKTETKAEHDEQKEHSEIIKAEKEKKNKRNLKEDKSYNDILELVDLLS</sequence>
<evidence type="ECO:0000313" key="2">
    <source>
        <dbReference type="EMBL" id="RGD72986.1"/>
    </source>
</evidence>
<feature type="region of interest" description="Disordered" evidence="1">
    <location>
        <begin position="151"/>
        <end position="186"/>
    </location>
</feature>
<feature type="compositionally biased region" description="Basic and acidic residues" evidence="1">
    <location>
        <begin position="155"/>
        <end position="186"/>
    </location>
</feature>
<evidence type="ECO:0000256" key="1">
    <source>
        <dbReference type="SAM" id="MobiDB-lite"/>
    </source>
</evidence>
<dbReference type="AlphaFoldDB" id="A0A3E3DV77"/>
<proteinExistence type="predicted"/>
<accession>A0A3E3DV77</accession>
<organism evidence="2 3">
    <name type="scientific">Anaerofustis stercorihominis</name>
    <dbReference type="NCBI Taxonomy" id="214853"/>
    <lineage>
        <taxon>Bacteria</taxon>
        <taxon>Bacillati</taxon>
        <taxon>Bacillota</taxon>
        <taxon>Clostridia</taxon>
        <taxon>Eubacteriales</taxon>
        <taxon>Eubacteriaceae</taxon>
        <taxon>Anaerofustis</taxon>
    </lineage>
</organism>
<reference evidence="2 3" key="1">
    <citation type="submission" date="2018-08" db="EMBL/GenBank/DDBJ databases">
        <title>A genome reference for cultivated species of the human gut microbiota.</title>
        <authorList>
            <person name="Zou Y."/>
            <person name="Xue W."/>
            <person name="Luo G."/>
        </authorList>
    </citation>
    <scope>NUCLEOTIDE SEQUENCE [LARGE SCALE GENOMIC DNA]</scope>
    <source>
        <strain evidence="2 3">AM25-6</strain>
    </source>
</reference>
<dbReference type="RefSeq" id="WP_117532755.1">
    <property type="nucleotide sequence ID" value="NZ_QUSM01000008.1"/>
</dbReference>